<name>A0A2G8JFM3_STIJA</name>
<dbReference type="OrthoDB" id="7339946at2759"/>
<keyword evidence="2" id="KW-1185">Reference proteome</keyword>
<dbReference type="Proteomes" id="UP000230750">
    <property type="component" value="Unassembled WGS sequence"/>
</dbReference>
<dbReference type="AlphaFoldDB" id="A0A2G8JFM3"/>
<accession>A0A2G8JFM3</accession>
<dbReference type="PANTHER" id="PTHR47018">
    <property type="entry name" value="CXC DOMAIN-CONTAINING PROTEIN-RELATED"/>
    <property type="match status" value="1"/>
</dbReference>
<organism evidence="1 2">
    <name type="scientific">Stichopus japonicus</name>
    <name type="common">Sea cucumber</name>
    <dbReference type="NCBI Taxonomy" id="307972"/>
    <lineage>
        <taxon>Eukaryota</taxon>
        <taxon>Metazoa</taxon>
        <taxon>Echinodermata</taxon>
        <taxon>Eleutherozoa</taxon>
        <taxon>Echinozoa</taxon>
        <taxon>Holothuroidea</taxon>
        <taxon>Aspidochirotacea</taxon>
        <taxon>Aspidochirotida</taxon>
        <taxon>Stichopodidae</taxon>
        <taxon>Apostichopus</taxon>
    </lineage>
</organism>
<comment type="caution">
    <text evidence="1">The sequence shown here is derived from an EMBL/GenBank/DDBJ whole genome shotgun (WGS) entry which is preliminary data.</text>
</comment>
<gene>
    <name evidence="1" type="ORF">BSL78_28625</name>
</gene>
<evidence type="ECO:0000313" key="1">
    <source>
        <dbReference type="EMBL" id="PIK34551.1"/>
    </source>
</evidence>
<evidence type="ECO:0000313" key="2">
    <source>
        <dbReference type="Proteomes" id="UP000230750"/>
    </source>
</evidence>
<dbReference type="EMBL" id="MRZV01002141">
    <property type="protein sequence ID" value="PIK34551.1"/>
    <property type="molecule type" value="Genomic_DNA"/>
</dbReference>
<sequence length="218" mass="24663">MVAGPEVARVIEEFDVNCLDCSHHNASSSNLKHHEHTAAVQSAFAKMVEALVRVIDEMGNPFTEESCDLLVLDTRDIADPAVAETVRTIKKTGQEQYETYMAERVTQRTTPVSDPISRNKLPLFSRPPTRLQTKSKQILSSLKSDCALFLRLYISCQTRDGDLHNFFRHENHAYPPSLSQLGKLRFGTKDDLAECLEAFCTLCEEPHQSMSSYWMVLQ</sequence>
<protein>
    <submittedName>
        <fullName evidence="1">Uncharacterized protein</fullName>
    </submittedName>
</protein>
<reference evidence="1 2" key="1">
    <citation type="journal article" date="2017" name="PLoS Biol.">
        <title>The sea cucumber genome provides insights into morphological evolution and visceral regeneration.</title>
        <authorList>
            <person name="Zhang X."/>
            <person name="Sun L."/>
            <person name="Yuan J."/>
            <person name="Sun Y."/>
            <person name="Gao Y."/>
            <person name="Zhang L."/>
            <person name="Li S."/>
            <person name="Dai H."/>
            <person name="Hamel J.F."/>
            <person name="Liu C."/>
            <person name="Yu Y."/>
            <person name="Liu S."/>
            <person name="Lin W."/>
            <person name="Guo K."/>
            <person name="Jin S."/>
            <person name="Xu P."/>
            <person name="Storey K.B."/>
            <person name="Huan P."/>
            <person name="Zhang T."/>
            <person name="Zhou Y."/>
            <person name="Zhang J."/>
            <person name="Lin C."/>
            <person name="Li X."/>
            <person name="Xing L."/>
            <person name="Huo D."/>
            <person name="Sun M."/>
            <person name="Wang L."/>
            <person name="Mercier A."/>
            <person name="Li F."/>
            <person name="Yang H."/>
            <person name="Xiang J."/>
        </authorList>
    </citation>
    <scope>NUCLEOTIDE SEQUENCE [LARGE SCALE GENOMIC DNA]</scope>
    <source>
        <strain evidence="1">Shaxun</strain>
        <tissue evidence="1">Muscle</tissue>
    </source>
</reference>
<proteinExistence type="predicted"/>